<organism evidence="1 2">
    <name type="scientific">Ensete ventricosum</name>
    <name type="common">Abyssinian banana</name>
    <name type="synonym">Musa ensete</name>
    <dbReference type="NCBI Taxonomy" id="4639"/>
    <lineage>
        <taxon>Eukaryota</taxon>
        <taxon>Viridiplantae</taxon>
        <taxon>Streptophyta</taxon>
        <taxon>Embryophyta</taxon>
        <taxon>Tracheophyta</taxon>
        <taxon>Spermatophyta</taxon>
        <taxon>Magnoliopsida</taxon>
        <taxon>Liliopsida</taxon>
        <taxon>Zingiberales</taxon>
        <taxon>Musaceae</taxon>
        <taxon>Ensete</taxon>
    </lineage>
</organism>
<protein>
    <submittedName>
        <fullName evidence="1">Uncharacterized protein</fullName>
    </submittedName>
</protein>
<evidence type="ECO:0000313" key="1">
    <source>
        <dbReference type="EMBL" id="RRT72305.1"/>
    </source>
</evidence>
<accession>A0A427A7U1</accession>
<evidence type="ECO:0000313" key="2">
    <source>
        <dbReference type="Proteomes" id="UP000287651"/>
    </source>
</evidence>
<dbReference type="EMBL" id="AMZH03003445">
    <property type="protein sequence ID" value="RRT72305.1"/>
    <property type="molecule type" value="Genomic_DNA"/>
</dbReference>
<name>A0A427A7U1_ENSVE</name>
<comment type="caution">
    <text evidence="1">The sequence shown here is derived from an EMBL/GenBank/DDBJ whole genome shotgun (WGS) entry which is preliminary data.</text>
</comment>
<gene>
    <name evidence="1" type="ORF">B296_00017919</name>
</gene>
<sequence>MLSCDSEKIEGVCYEPEPLLVLIGWAATVTGKGVVWQGNVGAIEEEDSDGSDSDVSKAFTVTSLRQDRRGEEEGEVVGNVEKATGICYVGCRKGCFVFVERTKVDWLQ</sequence>
<reference evidence="1 2" key="1">
    <citation type="journal article" date="2014" name="Agronomy (Basel)">
        <title>A Draft Genome Sequence for Ensete ventricosum, the Drought-Tolerant Tree Against Hunger.</title>
        <authorList>
            <person name="Harrison J."/>
            <person name="Moore K.A."/>
            <person name="Paszkiewicz K."/>
            <person name="Jones T."/>
            <person name="Grant M."/>
            <person name="Ambacheew D."/>
            <person name="Muzemil S."/>
            <person name="Studholme D.J."/>
        </authorList>
    </citation>
    <scope>NUCLEOTIDE SEQUENCE [LARGE SCALE GENOMIC DNA]</scope>
</reference>
<proteinExistence type="predicted"/>
<dbReference type="Proteomes" id="UP000287651">
    <property type="component" value="Unassembled WGS sequence"/>
</dbReference>
<dbReference type="AlphaFoldDB" id="A0A427A7U1"/>